<dbReference type="EMBL" id="CH476623">
    <property type="protein sequence ID" value="EDO00182.1"/>
    <property type="molecule type" value="Genomic_DNA"/>
</dbReference>
<dbReference type="HOGENOM" id="CLU_773840_0_0_1"/>
<evidence type="ECO:0000259" key="1">
    <source>
        <dbReference type="Pfam" id="PF06985"/>
    </source>
</evidence>
<dbReference type="OMA" id="HAEESAY"/>
<name>A7ECK3_SCLS1</name>
<dbReference type="Pfam" id="PF06985">
    <property type="entry name" value="HET"/>
    <property type="match status" value="1"/>
</dbReference>
<dbReference type="AlphaFoldDB" id="A7ECK3"/>
<evidence type="ECO:0000313" key="2">
    <source>
        <dbReference type="EMBL" id="EDO00182.1"/>
    </source>
</evidence>
<dbReference type="KEGG" id="ssl:SS1G_03042"/>
<keyword evidence="3" id="KW-1185">Reference proteome</keyword>
<protein>
    <recommendedName>
        <fullName evidence="1">Heterokaryon incompatibility domain-containing protein</fullName>
    </recommendedName>
</protein>
<dbReference type="RefSeq" id="XP_001596819.1">
    <property type="nucleotide sequence ID" value="XM_001596769.1"/>
</dbReference>
<accession>A7ECK3</accession>
<dbReference type="Proteomes" id="UP000001312">
    <property type="component" value="Unassembled WGS sequence"/>
</dbReference>
<dbReference type="PANTHER" id="PTHR33112">
    <property type="entry name" value="DOMAIN PROTEIN, PUTATIVE-RELATED"/>
    <property type="match status" value="1"/>
</dbReference>
<dbReference type="InParanoid" id="A7ECK3"/>
<dbReference type="InterPro" id="IPR010730">
    <property type="entry name" value="HET"/>
</dbReference>
<dbReference type="PANTHER" id="PTHR33112:SF15">
    <property type="entry name" value="HETEROKARYON INCOMPATIBILITY DOMAIN-CONTAINING PROTEIN"/>
    <property type="match status" value="1"/>
</dbReference>
<reference evidence="3" key="1">
    <citation type="journal article" date="2011" name="PLoS Genet.">
        <title>Genomic analysis of the necrotrophic fungal pathogens Sclerotinia sclerotiorum and Botrytis cinerea.</title>
        <authorList>
            <person name="Amselem J."/>
            <person name="Cuomo C.A."/>
            <person name="van Kan J.A."/>
            <person name="Viaud M."/>
            <person name="Benito E.P."/>
            <person name="Couloux A."/>
            <person name="Coutinho P.M."/>
            <person name="de Vries R.P."/>
            <person name="Dyer P.S."/>
            <person name="Fillinger S."/>
            <person name="Fournier E."/>
            <person name="Gout L."/>
            <person name="Hahn M."/>
            <person name="Kohn L."/>
            <person name="Lapalu N."/>
            <person name="Plummer K.M."/>
            <person name="Pradier J.M."/>
            <person name="Quevillon E."/>
            <person name="Sharon A."/>
            <person name="Simon A."/>
            <person name="ten Have A."/>
            <person name="Tudzynski B."/>
            <person name="Tudzynski P."/>
            <person name="Wincker P."/>
            <person name="Andrew M."/>
            <person name="Anthouard V."/>
            <person name="Beever R.E."/>
            <person name="Beffa R."/>
            <person name="Benoit I."/>
            <person name="Bouzid O."/>
            <person name="Brault B."/>
            <person name="Chen Z."/>
            <person name="Choquer M."/>
            <person name="Collemare J."/>
            <person name="Cotton P."/>
            <person name="Danchin E.G."/>
            <person name="Da Silva C."/>
            <person name="Gautier A."/>
            <person name="Giraud C."/>
            <person name="Giraud T."/>
            <person name="Gonzalez C."/>
            <person name="Grossetete S."/>
            <person name="Guldener U."/>
            <person name="Henrissat B."/>
            <person name="Howlett B.J."/>
            <person name="Kodira C."/>
            <person name="Kretschmer M."/>
            <person name="Lappartient A."/>
            <person name="Leroch M."/>
            <person name="Levis C."/>
            <person name="Mauceli E."/>
            <person name="Neuveglise C."/>
            <person name="Oeser B."/>
            <person name="Pearson M."/>
            <person name="Poulain J."/>
            <person name="Poussereau N."/>
            <person name="Quesneville H."/>
            <person name="Rascle C."/>
            <person name="Schumacher J."/>
            <person name="Segurens B."/>
            <person name="Sexton A."/>
            <person name="Silva E."/>
            <person name="Sirven C."/>
            <person name="Soanes D.M."/>
            <person name="Talbot N.J."/>
            <person name="Templeton M."/>
            <person name="Yandava C."/>
            <person name="Yarden O."/>
            <person name="Zeng Q."/>
            <person name="Rollins J.A."/>
            <person name="Lebrun M.H."/>
            <person name="Dickman M."/>
        </authorList>
    </citation>
    <scope>NUCLEOTIDE SEQUENCE [LARGE SCALE GENOMIC DNA]</scope>
    <source>
        <strain evidence="3">ATCC 18683 / 1980 / Ss-1</strain>
    </source>
</reference>
<dbReference type="STRING" id="665079.A7ECK3"/>
<sequence>MTLFKNYLSEIRTTELPKTFRDAIEICKRLDIRYIWIDSLCIIQDDEQDWAKESATMANFYGGCLLNIAASSARDSSQGCFFKRKDLPRCHFSLKIDNNTNFEYDIMSETPDPHRVNNPRPLESRGWTLQERLLSPRAVHFTRDEVFWECHTKFASETSPFGFKGDFMRGKEPLSIENWANIISRYSNRRLTYEKGRLIALAGIAQTMWSQNKDGYCAGICDMVDTETCPFILRLMDTGGVISRRTGSSQGEYERIGALKHSPFHHKFINFSEVVYDDRTNHAEESAYIPRERHEFDDEQHVITLV</sequence>
<organism evidence="2 3">
    <name type="scientific">Sclerotinia sclerotiorum (strain ATCC 18683 / 1980 / Ss-1)</name>
    <name type="common">White mold</name>
    <name type="synonym">Whetzelinia sclerotiorum</name>
    <dbReference type="NCBI Taxonomy" id="665079"/>
    <lineage>
        <taxon>Eukaryota</taxon>
        <taxon>Fungi</taxon>
        <taxon>Dikarya</taxon>
        <taxon>Ascomycota</taxon>
        <taxon>Pezizomycotina</taxon>
        <taxon>Leotiomycetes</taxon>
        <taxon>Helotiales</taxon>
        <taxon>Sclerotiniaceae</taxon>
        <taxon>Sclerotinia</taxon>
    </lineage>
</organism>
<feature type="domain" description="Heterokaryon incompatibility" evidence="1">
    <location>
        <begin position="12"/>
        <end position="131"/>
    </location>
</feature>
<dbReference type="GeneID" id="5492309"/>
<proteinExistence type="predicted"/>
<evidence type="ECO:0000313" key="3">
    <source>
        <dbReference type="Proteomes" id="UP000001312"/>
    </source>
</evidence>
<gene>
    <name evidence="2" type="ORF">SS1G_03042</name>
</gene>